<accession>A0ABN9WS52</accession>
<comment type="caution">
    <text evidence="3">The sequence shown here is derived from an EMBL/GenBank/DDBJ whole genome shotgun (WGS) entry which is preliminary data.</text>
</comment>
<feature type="region of interest" description="Disordered" evidence="1">
    <location>
        <begin position="254"/>
        <end position="277"/>
    </location>
</feature>
<feature type="region of interest" description="Disordered" evidence="1">
    <location>
        <begin position="644"/>
        <end position="666"/>
    </location>
</feature>
<reference evidence="3" key="1">
    <citation type="submission" date="2023-10" db="EMBL/GenBank/DDBJ databases">
        <authorList>
            <person name="Chen Y."/>
            <person name="Shah S."/>
            <person name="Dougan E. K."/>
            <person name="Thang M."/>
            <person name="Chan C."/>
        </authorList>
    </citation>
    <scope>NUCLEOTIDE SEQUENCE [LARGE SCALE GENOMIC DNA]</scope>
</reference>
<dbReference type="EMBL" id="CAUYUJ010019241">
    <property type="protein sequence ID" value="CAK0889616.1"/>
    <property type="molecule type" value="Genomic_DNA"/>
</dbReference>
<feature type="region of interest" description="Disordered" evidence="1">
    <location>
        <begin position="1421"/>
        <end position="1449"/>
    </location>
</feature>
<keyword evidence="4" id="KW-1185">Reference proteome</keyword>
<evidence type="ECO:0000256" key="1">
    <source>
        <dbReference type="SAM" id="MobiDB-lite"/>
    </source>
</evidence>
<organism evidence="3 4">
    <name type="scientific">Prorocentrum cordatum</name>
    <dbReference type="NCBI Taxonomy" id="2364126"/>
    <lineage>
        <taxon>Eukaryota</taxon>
        <taxon>Sar</taxon>
        <taxon>Alveolata</taxon>
        <taxon>Dinophyceae</taxon>
        <taxon>Prorocentrales</taxon>
        <taxon>Prorocentraceae</taxon>
        <taxon>Prorocentrum</taxon>
    </lineage>
</organism>
<protein>
    <submittedName>
        <fullName evidence="3">Uncharacterized protein</fullName>
    </submittedName>
</protein>
<feature type="chain" id="PRO_5047478053" evidence="2">
    <location>
        <begin position="23"/>
        <end position="1449"/>
    </location>
</feature>
<evidence type="ECO:0000313" key="3">
    <source>
        <dbReference type="EMBL" id="CAK0889616.1"/>
    </source>
</evidence>
<name>A0ABN9WS52_9DINO</name>
<dbReference type="Proteomes" id="UP001189429">
    <property type="component" value="Unassembled WGS sequence"/>
</dbReference>
<evidence type="ECO:0000256" key="2">
    <source>
        <dbReference type="SAM" id="SignalP"/>
    </source>
</evidence>
<sequence length="1449" mass="156336">MQSVSGALLAILTIILRDAAERQWTAGPAIPAADCGPWSAPLAPSRVEVTCAEAVLQPDILEEVARRLKTETGECRTDEHDIRLIATTTLGLCGGQGFIFMALVAARRPLHLSDTGRPPSVQELSSSLRPGCLMAIEYGAEDLWHERVAVGPGLQNAEGLVTSWWVLTPDGDFYEEDISMEADEGKRMMLLDMGKCLYRFEDGTTPADARVRQEAQQAAARMRAVGQEPPALTHYVTTESELAPLRGVGRRLRRRDAEPAAAVDGAATPVLPPPSEAPAVEDAGVLDGRDSVAPYLAVLPERAAPRDGRVWLISENAEGHETLGMEATPRAGDIFVTSTDGLVHRHGSFLRVQAVPNAECAEFVQGLRARRGGTAAAAGPSALRARASDPPPALEDDVRTLWVDYDEVGERFKSWKKAVQEGWEEPITAVQVQGPPGALHLARHMARRGGDPRRWWQEFARGNGISKSDRVHRKMISLTESYNLFGEYDQLNLGASAGIDKIARGMLGVIDAYSAGGGVPSWRMAAACEGEANCGGAIAPALRKWGVNKLTGHNEIESTRTRCCLRQRALTLDAGKVPLKVDEGAGADAATRTRWGIIGRVRALASSSRSRWPFLGEKLLLLLAVGVSGGSVLVIVSDSLLRSGPGGRDGDAPARGAAPQLDENPTNSEALAELQAREGARDFYEPPAAALRPGTCWSLAPGRERAGLFSVREKNGKLRLIFDARRANRGFSWGTFLARDIDEEVAGLVLERGELLRGRGRPLAPTARSVDASRARHYIYVNNIGVFGSDGNVAAARLEDVCGAFEARGLAVHEVATSDSGVEALGALLDGRRRRTGLTAKRFWRVRGASLLLAGRRRASGRQVEVALGRATFCGLVRRETLSAFATVRPSIRKHYDQPVALWPSVADELRVFAGPMALLVSRWESDWNPLVVAAGVSETGCGICPRCFDAREVAAIGRCRERDRYLAEDHAGARAAALGETSPPAEPLGVAGRLGRDGLTADPCFDEVSSSMTKQSSWAVVGGWRFREPEDIVVLEARAMLRGSRDRFGRNIRRLLFADNLGLALAVSRWRCRNFKVLAILRSSRVAGAKGTAGARALARSASQPDLSEAGARRLLGQLRAPVNSDPRFAEASSSESEEADAEVHQFSTFANVSRVTDIPLETLGDLAQRIGQGVAAARDMKLLAGAVHVQPKAGEQGPRALRRNWRALKGRQNLSPSTSRLPEARPIWCAVVNGLRSLRRSGMAFFICLTWSAYARPVQLMALRPEFLRAPSREFDATIELDHSWWAEIAPMLDALKSRPPGERVWTPSYPQLAATVQEVAHGLGFNLVVYQARHSGASSDMSPRRRTLAEAYLSLMASAKAGQAGAESRAASSDCGAGLPALAGPAHDFVLRDHKALVRAAFERDSVDLQARPRVESLEAGASADGGQPERILQSPGWRRHRAGAQ</sequence>
<proteinExistence type="predicted"/>
<keyword evidence="2" id="KW-0732">Signal</keyword>
<feature type="signal peptide" evidence="2">
    <location>
        <begin position="1"/>
        <end position="22"/>
    </location>
</feature>
<evidence type="ECO:0000313" key="4">
    <source>
        <dbReference type="Proteomes" id="UP001189429"/>
    </source>
</evidence>
<gene>
    <name evidence="3" type="ORF">PCOR1329_LOCUS70107</name>
</gene>
<feature type="non-terminal residue" evidence="3">
    <location>
        <position position="1449"/>
    </location>
</feature>